<dbReference type="RefSeq" id="XP_040883581.1">
    <property type="nucleotide sequence ID" value="XM_041027477.1"/>
</dbReference>
<sequence>MCSHKKTSSIAVTKPTLFGRPINDLWYNCPRCSARMLYSKVHGCFPSTNLSKPIQSTMAASDFTNTGAPVNPFTSWSNGSVTHNGGKCVMQKNKGSLVMASCTMSKHNGSLVMASCTMSRHNNGSLVMASCTLQNN</sequence>
<name>A0A074W192_AURM1</name>
<gene>
    <name evidence="1" type="ORF">M437DRAFT_81051</name>
</gene>
<reference evidence="1 2" key="1">
    <citation type="journal article" date="2014" name="BMC Genomics">
        <title>Genome sequencing of four Aureobasidium pullulans varieties: biotechnological potential, stress tolerance, and description of new species.</title>
        <authorList>
            <person name="Gostin Ar C."/>
            <person name="Ohm R.A."/>
            <person name="Kogej T."/>
            <person name="Sonjak S."/>
            <person name="Turk M."/>
            <person name="Zajc J."/>
            <person name="Zalar P."/>
            <person name="Grube M."/>
            <person name="Sun H."/>
            <person name="Han J."/>
            <person name="Sharma A."/>
            <person name="Chiniquy J."/>
            <person name="Ngan C.Y."/>
            <person name="Lipzen A."/>
            <person name="Barry K."/>
            <person name="Grigoriev I.V."/>
            <person name="Gunde-Cimerman N."/>
        </authorList>
    </citation>
    <scope>NUCLEOTIDE SEQUENCE [LARGE SCALE GENOMIC DNA]</scope>
    <source>
        <strain evidence="1 2">CBS 110374</strain>
    </source>
</reference>
<keyword evidence="2" id="KW-1185">Reference proteome</keyword>
<evidence type="ECO:0000313" key="1">
    <source>
        <dbReference type="EMBL" id="KEQ66558.1"/>
    </source>
</evidence>
<dbReference type="GeneID" id="63920850"/>
<protein>
    <submittedName>
        <fullName evidence="1">Uncharacterized protein</fullName>
    </submittedName>
</protein>
<accession>A0A074W192</accession>
<dbReference type="Proteomes" id="UP000030672">
    <property type="component" value="Unassembled WGS sequence"/>
</dbReference>
<dbReference type="EMBL" id="KL584825">
    <property type="protein sequence ID" value="KEQ66558.1"/>
    <property type="molecule type" value="Genomic_DNA"/>
</dbReference>
<evidence type="ECO:0000313" key="2">
    <source>
        <dbReference type="Proteomes" id="UP000030672"/>
    </source>
</evidence>
<dbReference type="HOGENOM" id="CLU_1875024_0_0_1"/>
<organism evidence="1 2">
    <name type="scientific">Aureobasidium melanogenum (strain CBS 110374)</name>
    <name type="common">Aureobasidium pullulans var. melanogenum</name>
    <dbReference type="NCBI Taxonomy" id="1043003"/>
    <lineage>
        <taxon>Eukaryota</taxon>
        <taxon>Fungi</taxon>
        <taxon>Dikarya</taxon>
        <taxon>Ascomycota</taxon>
        <taxon>Pezizomycotina</taxon>
        <taxon>Dothideomycetes</taxon>
        <taxon>Dothideomycetidae</taxon>
        <taxon>Dothideales</taxon>
        <taxon>Saccotheciaceae</taxon>
        <taxon>Aureobasidium</taxon>
    </lineage>
</organism>
<proteinExistence type="predicted"/>
<dbReference type="AlphaFoldDB" id="A0A074W192"/>